<organism evidence="1 2">
    <name type="scientific">Paraglaciecola mesophila</name>
    <dbReference type="NCBI Taxonomy" id="197222"/>
    <lineage>
        <taxon>Bacteria</taxon>
        <taxon>Pseudomonadati</taxon>
        <taxon>Pseudomonadota</taxon>
        <taxon>Gammaproteobacteria</taxon>
        <taxon>Alteromonadales</taxon>
        <taxon>Alteromonadaceae</taxon>
        <taxon>Paraglaciecola</taxon>
    </lineage>
</organism>
<dbReference type="RefSeq" id="WP_342881773.1">
    <property type="nucleotide sequence ID" value="NZ_JBBMQS010000006.1"/>
</dbReference>
<reference evidence="1 2" key="1">
    <citation type="submission" date="2024-03" db="EMBL/GenBank/DDBJ databases">
        <title>Community enrichment and isolation of bacterial strains for fucoidan degradation.</title>
        <authorList>
            <person name="Sichert A."/>
        </authorList>
    </citation>
    <scope>NUCLEOTIDE SEQUENCE [LARGE SCALE GENOMIC DNA]</scope>
    <source>
        <strain evidence="1 2">AS12</strain>
    </source>
</reference>
<evidence type="ECO:0000313" key="1">
    <source>
        <dbReference type="EMBL" id="MEM5498049.1"/>
    </source>
</evidence>
<evidence type="ECO:0000313" key="2">
    <source>
        <dbReference type="Proteomes" id="UP001461163"/>
    </source>
</evidence>
<comment type="caution">
    <text evidence="1">The sequence shown here is derived from an EMBL/GenBank/DDBJ whole genome shotgun (WGS) entry which is preliminary data.</text>
</comment>
<sequence>MNVVDKKTENSQDAVSNRRKFLLKGSAAALIVSLPSKATWATTANGCTVSGNLSGNLSQACSTTTIAGVSPATWLVDAKNDQNLKDSLQAVKWDTVFSISTTGTYTNSGGGVVSRPNLFRVLWQGSDIDKSLVAGYLNAYYGNYPLSSEVTPEMYASMLEEEAMNNQGALMDALSQTYTR</sequence>
<dbReference type="Proteomes" id="UP001461163">
    <property type="component" value="Unassembled WGS sequence"/>
</dbReference>
<proteinExistence type="predicted"/>
<keyword evidence="2" id="KW-1185">Reference proteome</keyword>
<protein>
    <submittedName>
        <fullName evidence="1">Uncharacterized protein</fullName>
    </submittedName>
</protein>
<name>A0ABU9SVZ6_9ALTE</name>
<accession>A0ABU9SVZ6</accession>
<dbReference type="EMBL" id="JBBMQS010000006">
    <property type="protein sequence ID" value="MEM5498049.1"/>
    <property type="molecule type" value="Genomic_DNA"/>
</dbReference>
<gene>
    <name evidence="1" type="ORF">WNY77_11635</name>
</gene>